<evidence type="ECO:0000313" key="3">
    <source>
        <dbReference type="Proteomes" id="UP000316429"/>
    </source>
</evidence>
<gene>
    <name evidence="2" type="ORF">FJQ55_19185</name>
</gene>
<protein>
    <submittedName>
        <fullName evidence="2">SARP family transcriptional regulator</fullName>
    </submittedName>
</protein>
<reference evidence="2 3" key="1">
    <citation type="submission" date="2019-06" db="EMBL/GenBank/DDBJ databases">
        <title>Rhizobium sp. CL12 isolated from roots of soybean.</title>
        <authorList>
            <person name="Wang C."/>
        </authorList>
    </citation>
    <scope>NUCLEOTIDE SEQUENCE [LARGE SCALE GENOMIC DNA]</scope>
    <source>
        <strain evidence="2 3">CL12</strain>
    </source>
</reference>
<dbReference type="EMBL" id="VFYP01000004">
    <property type="protein sequence ID" value="TPP05865.1"/>
    <property type="molecule type" value="Genomic_DNA"/>
</dbReference>
<dbReference type="AlphaFoldDB" id="A0A504U638"/>
<dbReference type="Gene3D" id="1.25.40.10">
    <property type="entry name" value="Tetratricopeptide repeat domain"/>
    <property type="match status" value="1"/>
</dbReference>
<dbReference type="Pfam" id="PF03704">
    <property type="entry name" value="BTAD"/>
    <property type="match status" value="1"/>
</dbReference>
<dbReference type="InterPro" id="IPR005158">
    <property type="entry name" value="BTAD"/>
</dbReference>
<sequence>MHCSFLRHTNVKWQLRRLPIFNLSLLDGRNGDDSVFEDSSETQLRLFGIPQRGNADDERLPAKGFILVTALVLAPHQVLTRHAAASLLWESGGDKRVFGNLRQLLLRLQKLCRDDGRFIDSDGHYLRAGTLARRSDLWRFLEGLNAEAVTERVQALLSVSGELLQGLDTGHDQFHLWLLSERRRMRDLFFHTYVHVLEELTRFGRARITDIAKLTEVALRLDPSREETHRAAIAAYARIGALEECDRLFEGLQIHLRIERRAPDQETVALLRRVQTTCLQIGDSKVARDLVSEPLQRSKQRVAFLRPVRVDGNPASAVFNAFVEDVANSLVRYRTFSVLATHSTFAINAGDRDERFAALRADFCVAARVLDNTRLSVSLIAEGVGEIVWSLEVELHHDQLHAAFRLLSKQVASALAREIERLQIEPGRHLDDHAYRALLEGQQLLSGKCDLPLVRRARSMFRKAIGLDYGLAVARARIAQTLHLEWLMLGGNDPHLLHRAKAEAEAAIDSDPALAAGHWMTAVVALYQRDFDRSAQTFFEAEALAPHSADLLLQHADALAHFGDRETAWLKFQHAIDLNPLAPDIYWWAGASIAFDRQDYSGAVELCGHMKDDEPALRVLTASHALNGDLESARLCAWRLQENYPGMSAREIAALSPDRDPAANENFYEALRLAGIR</sequence>
<proteinExistence type="predicted"/>
<dbReference type="InterPro" id="IPR051677">
    <property type="entry name" value="AfsR-DnrI-RedD_regulator"/>
</dbReference>
<organism evidence="2 3">
    <name type="scientific">Rhizobium glycinendophyticum</name>
    <dbReference type="NCBI Taxonomy" id="2589807"/>
    <lineage>
        <taxon>Bacteria</taxon>
        <taxon>Pseudomonadati</taxon>
        <taxon>Pseudomonadota</taxon>
        <taxon>Alphaproteobacteria</taxon>
        <taxon>Hyphomicrobiales</taxon>
        <taxon>Rhizobiaceae</taxon>
        <taxon>Rhizobium/Agrobacterium group</taxon>
        <taxon>Rhizobium</taxon>
    </lineage>
</organism>
<comment type="caution">
    <text evidence="2">The sequence shown here is derived from an EMBL/GenBank/DDBJ whole genome shotgun (WGS) entry which is preliminary data.</text>
</comment>
<dbReference type="PANTHER" id="PTHR35807">
    <property type="entry name" value="TRANSCRIPTIONAL REGULATOR REDD-RELATED"/>
    <property type="match status" value="1"/>
</dbReference>
<dbReference type="RefSeq" id="WP_140830981.1">
    <property type="nucleotide sequence ID" value="NZ_VFYP01000004.1"/>
</dbReference>
<dbReference type="SMART" id="SM01043">
    <property type="entry name" value="BTAD"/>
    <property type="match status" value="1"/>
</dbReference>
<dbReference type="SUPFAM" id="SSF48452">
    <property type="entry name" value="TPR-like"/>
    <property type="match status" value="1"/>
</dbReference>
<evidence type="ECO:0000259" key="1">
    <source>
        <dbReference type="SMART" id="SM01043"/>
    </source>
</evidence>
<name>A0A504U638_9HYPH</name>
<dbReference type="Proteomes" id="UP000316429">
    <property type="component" value="Unassembled WGS sequence"/>
</dbReference>
<accession>A0A504U638</accession>
<dbReference type="InterPro" id="IPR011990">
    <property type="entry name" value="TPR-like_helical_dom_sf"/>
</dbReference>
<dbReference type="OrthoDB" id="54411at2"/>
<evidence type="ECO:0000313" key="2">
    <source>
        <dbReference type="EMBL" id="TPP05865.1"/>
    </source>
</evidence>
<feature type="domain" description="Bacterial transcriptional activator" evidence="1">
    <location>
        <begin position="135"/>
        <end position="275"/>
    </location>
</feature>
<keyword evidence="3" id="KW-1185">Reference proteome</keyword>